<dbReference type="InterPro" id="IPR016477">
    <property type="entry name" value="Fructo-/Ketosamine-3-kinase"/>
</dbReference>
<comment type="similarity">
    <text evidence="1">Belongs to the fructosamine kinase family.</text>
</comment>
<dbReference type="Gene3D" id="3.90.1200.10">
    <property type="match status" value="1"/>
</dbReference>
<dbReference type="RefSeq" id="WP_180849130.1">
    <property type="nucleotide sequence ID" value="NZ_CP047418.1"/>
</dbReference>
<evidence type="ECO:0000313" key="3">
    <source>
        <dbReference type="Proteomes" id="UP000510886"/>
    </source>
</evidence>
<dbReference type="GO" id="GO:0016301">
    <property type="term" value="F:kinase activity"/>
    <property type="evidence" value="ECO:0007669"/>
    <property type="project" value="UniProtKB-UniRule"/>
</dbReference>
<dbReference type="AlphaFoldDB" id="A0A7H9EI32"/>
<accession>A0A7H9EI32</accession>
<dbReference type="SUPFAM" id="SSF56112">
    <property type="entry name" value="Protein kinase-like (PK-like)"/>
    <property type="match status" value="1"/>
</dbReference>
<dbReference type="KEGG" id="lsw:GTO87_00730"/>
<reference evidence="2 3" key="1">
    <citation type="submission" date="2020-01" db="EMBL/GenBank/DDBJ databases">
        <title>Complete and circular genome sequences of six lactobacillus isolates from horses.</title>
        <authorList>
            <person name="Hassan H.M."/>
        </authorList>
    </citation>
    <scope>NUCLEOTIDE SEQUENCE [LARGE SCALE GENOMIC DNA]</scope>
    <source>
        <strain evidence="2 3">1A</strain>
    </source>
</reference>
<dbReference type="InterPro" id="IPR011009">
    <property type="entry name" value="Kinase-like_dom_sf"/>
</dbReference>
<evidence type="ECO:0000313" key="2">
    <source>
        <dbReference type="EMBL" id="QLL77284.1"/>
    </source>
</evidence>
<dbReference type="Gene3D" id="3.30.200.20">
    <property type="entry name" value="Phosphorylase Kinase, domain 1"/>
    <property type="match status" value="1"/>
</dbReference>
<dbReference type="Pfam" id="PF03881">
    <property type="entry name" value="Fructosamin_kin"/>
    <property type="match status" value="1"/>
</dbReference>
<gene>
    <name evidence="2" type="ORF">GTO87_00730</name>
</gene>
<protein>
    <submittedName>
        <fullName evidence="2">Phosphotransferase</fullName>
    </submittedName>
</protein>
<name>A0A7H9EI32_9LACO</name>
<dbReference type="EMBL" id="CP047418">
    <property type="protein sequence ID" value="QLL77284.1"/>
    <property type="molecule type" value="Genomic_DNA"/>
</dbReference>
<dbReference type="PANTHER" id="PTHR12149">
    <property type="entry name" value="FRUCTOSAMINE 3 KINASE-RELATED PROTEIN"/>
    <property type="match status" value="1"/>
</dbReference>
<sequence>MHERLIEHLGLPGAVTATFVTGGDVNEAYELVDGNHQHYFLLVQPGYGADFYQAEIAGLRLFQKYAINAPQVLANGEYHGDAYLLLSYIDTGVGSQRDLGRLVAHLHQHNNPTGKFGFDYPYRGTTISFTNTWTTSWEELFVDQRLLPLGAKLQRSGFWKPADYQLFMRAVAVIRQSLQAHLSQPALCHGDLWIGNVMFDQAGQPALIDPSPLYGDREFDIGITQVFGGFEPEFYAGYNEVFPLEPGAEDRLEFYHLYLLMIHLNKFGTTYYNAVNASLHRVIAHEKED</sequence>
<dbReference type="PANTHER" id="PTHR12149:SF8">
    <property type="entry name" value="PROTEIN-RIBULOSAMINE 3-KINASE"/>
    <property type="match status" value="1"/>
</dbReference>
<proteinExistence type="inferred from homology"/>
<keyword evidence="1" id="KW-0418">Kinase</keyword>
<dbReference type="PIRSF" id="PIRSF006221">
    <property type="entry name" value="Ketosamine-3-kinase"/>
    <property type="match status" value="1"/>
</dbReference>
<evidence type="ECO:0000256" key="1">
    <source>
        <dbReference type="PIRNR" id="PIRNR006221"/>
    </source>
</evidence>
<keyword evidence="1 2" id="KW-0808">Transferase</keyword>
<dbReference type="Proteomes" id="UP000510886">
    <property type="component" value="Chromosome"/>
</dbReference>
<organism evidence="2 3">
    <name type="scientific">Ligilactobacillus saerimneri</name>
    <dbReference type="NCBI Taxonomy" id="228229"/>
    <lineage>
        <taxon>Bacteria</taxon>
        <taxon>Bacillati</taxon>
        <taxon>Bacillota</taxon>
        <taxon>Bacilli</taxon>
        <taxon>Lactobacillales</taxon>
        <taxon>Lactobacillaceae</taxon>
        <taxon>Ligilactobacillus</taxon>
    </lineage>
</organism>